<dbReference type="Proteomes" id="UP000824890">
    <property type="component" value="Unassembled WGS sequence"/>
</dbReference>
<reference evidence="1 2" key="1">
    <citation type="submission" date="2021-05" db="EMBL/GenBank/DDBJ databases">
        <title>Genome Assembly of Synthetic Allotetraploid Brassica napus Reveals Homoeologous Exchanges between Subgenomes.</title>
        <authorList>
            <person name="Davis J.T."/>
        </authorList>
    </citation>
    <scope>NUCLEOTIDE SEQUENCE [LARGE SCALE GENOMIC DNA]</scope>
    <source>
        <strain evidence="2">cv. Da-Ae</strain>
        <tissue evidence="1">Seedling</tissue>
    </source>
</reference>
<name>A0ABQ8A9B6_BRANA</name>
<proteinExistence type="predicted"/>
<accession>A0ABQ8A9B6</accession>
<comment type="caution">
    <text evidence="1">The sequence shown here is derived from an EMBL/GenBank/DDBJ whole genome shotgun (WGS) entry which is preliminary data.</text>
</comment>
<organism evidence="1 2">
    <name type="scientific">Brassica napus</name>
    <name type="common">Rape</name>
    <dbReference type="NCBI Taxonomy" id="3708"/>
    <lineage>
        <taxon>Eukaryota</taxon>
        <taxon>Viridiplantae</taxon>
        <taxon>Streptophyta</taxon>
        <taxon>Embryophyta</taxon>
        <taxon>Tracheophyta</taxon>
        <taxon>Spermatophyta</taxon>
        <taxon>Magnoliopsida</taxon>
        <taxon>eudicotyledons</taxon>
        <taxon>Gunneridae</taxon>
        <taxon>Pentapetalae</taxon>
        <taxon>rosids</taxon>
        <taxon>malvids</taxon>
        <taxon>Brassicales</taxon>
        <taxon>Brassicaceae</taxon>
        <taxon>Brassiceae</taxon>
        <taxon>Brassica</taxon>
    </lineage>
</organism>
<protein>
    <submittedName>
        <fullName evidence="1">Uncharacterized protein</fullName>
    </submittedName>
</protein>
<keyword evidence="2" id="KW-1185">Reference proteome</keyword>
<dbReference type="EMBL" id="JAGKQM010000013">
    <property type="protein sequence ID" value="KAH0889124.1"/>
    <property type="molecule type" value="Genomic_DNA"/>
</dbReference>
<evidence type="ECO:0000313" key="1">
    <source>
        <dbReference type="EMBL" id="KAH0889124.1"/>
    </source>
</evidence>
<sequence>MDGGGITIRYKGVTVHTPKTWHDLYVFLCGVRLSIKIEKNLSNARDCVFNASIYTNQLTSQSGLSPRDSTCCLCFPDQKRKPKLYLMHAASKELKIRATSSVSELQRSTPSSDVNMTAEFELELQELFNDVKSMVKIGVIWLRLKPLPALLDMINKIVDKLRDNKDEIDMSILVATRWIVPADAAASEECVGGEEHMGRIV</sequence>
<gene>
    <name evidence="1" type="ORF">HID58_051553</name>
</gene>
<evidence type="ECO:0000313" key="2">
    <source>
        <dbReference type="Proteomes" id="UP000824890"/>
    </source>
</evidence>